<reference evidence="2" key="1">
    <citation type="journal article" date="2021" name="Nat. Commun.">
        <title>Genetic determinants of endophytism in the Arabidopsis root mycobiome.</title>
        <authorList>
            <person name="Mesny F."/>
            <person name="Miyauchi S."/>
            <person name="Thiergart T."/>
            <person name="Pickel B."/>
            <person name="Atanasova L."/>
            <person name="Karlsson M."/>
            <person name="Huettel B."/>
            <person name="Barry K.W."/>
            <person name="Haridas S."/>
            <person name="Chen C."/>
            <person name="Bauer D."/>
            <person name="Andreopoulos W."/>
            <person name="Pangilinan J."/>
            <person name="LaButti K."/>
            <person name="Riley R."/>
            <person name="Lipzen A."/>
            <person name="Clum A."/>
            <person name="Drula E."/>
            <person name="Henrissat B."/>
            <person name="Kohler A."/>
            <person name="Grigoriev I.V."/>
            <person name="Martin F.M."/>
            <person name="Hacquard S."/>
        </authorList>
    </citation>
    <scope>NUCLEOTIDE SEQUENCE</scope>
    <source>
        <strain evidence="2">MPI-SDFR-AT-0120</strain>
    </source>
</reference>
<dbReference type="GO" id="GO:0008168">
    <property type="term" value="F:methyltransferase activity"/>
    <property type="evidence" value="ECO:0007669"/>
    <property type="project" value="UniProtKB-KW"/>
</dbReference>
<keyword evidence="3" id="KW-1185">Reference proteome</keyword>
<gene>
    <name evidence="2" type="ORF">FB567DRAFT_80240</name>
</gene>
<dbReference type="CDD" id="cd02440">
    <property type="entry name" value="AdoMet_MTases"/>
    <property type="match status" value="1"/>
</dbReference>
<evidence type="ECO:0000313" key="3">
    <source>
        <dbReference type="Proteomes" id="UP000813461"/>
    </source>
</evidence>
<dbReference type="PANTHER" id="PTHR43591">
    <property type="entry name" value="METHYLTRANSFERASE"/>
    <property type="match status" value="1"/>
</dbReference>
<dbReference type="InterPro" id="IPR029063">
    <property type="entry name" value="SAM-dependent_MTases_sf"/>
</dbReference>
<keyword evidence="2" id="KW-0489">Methyltransferase</keyword>
<protein>
    <submittedName>
        <fullName evidence="2">S-adenosyl-L-methionine-dependent methyltransferase</fullName>
    </submittedName>
</protein>
<dbReference type="GO" id="GO:0032259">
    <property type="term" value="P:methylation"/>
    <property type="evidence" value="ECO:0007669"/>
    <property type="project" value="UniProtKB-KW"/>
</dbReference>
<dbReference type="Proteomes" id="UP000813461">
    <property type="component" value="Unassembled WGS sequence"/>
</dbReference>
<dbReference type="SUPFAM" id="SSF53335">
    <property type="entry name" value="S-adenosyl-L-methionine-dependent methyltransferases"/>
    <property type="match status" value="1"/>
</dbReference>
<sequence length="270" mass="29602">MTVASGKKEQYDEMAIEYNAYEDLPVARLEAELIKAALGDCTGLTVLDIGGGSGVYAREAVKAGATQVDVVDISESMMQIGREIETKRSEKSRIRWLLGDGIKPLVEQDIDTLPYGHYDITMANWIFDHAYTVEDLRGMWENIAASLKPGGKFIGVRAVAPGCFADHNMKTGKYGTLRSDVKVIPGGFQCTATLLTKPPFSVGCTLMDDSYKMIDEIPRQLGMIDISKMLDEESETIKSDPEFWQEYLNEPGIAVVIATKGYGDVVQGPA</sequence>
<keyword evidence="2" id="KW-0808">Transferase</keyword>
<dbReference type="InterPro" id="IPR041698">
    <property type="entry name" value="Methyltransf_25"/>
</dbReference>
<feature type="domain" description="Methyltransferase" evidence="1">
    <location>
        <begin position="46"/>
        <end position="151"/>
    </location>
</feature>
<dbReference type="Gene3D" id="3.40.50.150">
    <property type="entry name" value="Vaccinia Virus protein VP39"/>
    <property type="match status" value="1"/>
</dbReference>
<dbReference type="Pfam" id="PF13649">
    <property type="entry name" value="Methyltransf_25"/>
    <property type="match status" value="1"/>
</dbReference>
<comment type="caution">
    <text evidence="2">The sequence shown here is derived from an EMBL/GenBank/DDBJ whole genome shotgun (WGS) entry which is preliminary data.</text>
</comment>
<dbReference type="AlphaFoldDB" id="A0A8K0R5E8"/>
<evidence type="ECO:0000259" key="1">
    <source>
        <dbReference type="Pfam" id="PF13649"/>
    </source>
</evidence>
<organism evidence="2 3">
    <name type="scientific">Paraphoma chrysanthemicola</name>
    <dbReference type="NCBI Taxonomy" id="798071"/>
    <lineage>
        <taxon>Eukaryota</taxon>
        <taxon>Fungi</taxon>
        <taxon>Dikarya</taxon>
        <taxon>Ascomycota</taxon>
        <taxon>Pezizomycotina</taxon>
        <taxon>Dothideomycetes</taxon>
        <taxon>Pleosporomycetidae</taxon>
        <taxon>Pleosporales</taxon>
        <taxon>Pleosporineae</taxon>
        <taxon>Phaeosphaeriaceae</taxon>
        <taxon>Paraphoma</taxon>
    </lineage>
</organism>
<proteinExistence type="predicted"/>
<accession>A0A8K0R5E8</accession>
<dbReference type="OrthoDB" id="3647at2759"/>
<name>A0A8K0R5E8_9PLEO</name>
<evidence type="ECO:0000313" key="2">
    <source>
        <dbReference type="EMBL" id="KAH7084358.1"/>
    </source>
</evidence>
<dbReference type="EMBL" id="JAGMVJ010000012">
    <property type="protein sequence ID" value="KAH7084358.1"/>
    <property type="molecule type" value="Genomic_DNA"/>
</dbReference>